<keyword evidence="7" id="KW-0479">Metal-binding</keyword>
<evidence type="ECO:0000256" key="9">
    <source>
        <dbReference type="ARBA" id="ARBA00022840"/>
    </source>
</evidence>
<evidence type="ECO:0000313" key="13">
    <source>
        <dbReference type="EMBL" id="PFH35092.1"/>
    </source>
</evidence>
<evidence type="ECO:0000256" key="4">
    <source>
        <dbReference type="ARBA" id="ARBA00012214"/>
    </source>
</evidence>
<dbReference type="GeneID" id="40310907"/>
<dbReference type="Pfam" id="PF03199">
    <property type="entry name" value="GSH_synthase"/>
    <property type="match status" value="1"/>
</dbReference>
<comment type="caution">
    <text evidence="13">The sequence shown here is derived from an EMBL/GenBank/DDBJ whole genome shotgun (WGS) entry which is preliminary data.</text>
</comment>
<dbReference type="RefSeq" id="XP_029219101.1">
    <property type="nucleotide sequence ID" value="XM_029364393.1"/>
</dbReference>
<dbReference type="InterPro" id="IPR037013">
    <property type="entry name" value="GSH-S_sub-bd_sf"/>
</dbReference>
<dbReference type="InterPro" id="IPR014042">
    <property type="entry name" value="Glutathione_synthase_a-hlx"/>
</dbReference>
<feature type="compositionally biased region" description="Basic and acidic residues" evidence="11">
    <location>
        <begin position="134"/>
        <end position="155"/>
    </location>
</feature>
<dbReference type="OrthoDB" id="2020073at2759"/>
<dbReference type="GO" id="GO:0005829">
    <property type="term" value="C:cytosol"/>
    <property type="evidence" value="ECO:0007669"/>
    <property type="project" value="TreeGrafter"/>
</dbReference>
<dbReference type="InterPro" id="IPR005615">
    <property type="entry name" value="Glutathione_synthase"/>
</dbReference>
<evidence type="ECO:0000259" key="12">
    <source>
        <dbReference type="Pfam" id="PF03199"/>
    </source>
</evidence>
<feature type="region of interest" description="Disordered" evidence="11">
    <location>
        <begin position="999"/>
        <end position="1027"/>
    </location>
</feature>
<evidence type="ECO:0000256" key="2">
    <source>
        <dbReference type="ARBA" id="ARBA00004965"/>
    </source>
</evidence>
<protein>
    <recommendedName>
        <fullName evidence="4">glutathione synthase</fullName>
        <ecNumber evidence="4">6.3.2.3</ecNumber>
    </recommendedName>
</protein>
<dbReference type="Gene3D" id="3.30.1490.50">
    <property type="match status" value="1"/>
</dbReference>
<gene>
    <name evidence="13" type="ORF">BESB_059790</name>
</gene>
<keyword evidence="10" id="KW-0460">Magnesium</keyword>
<dbReference type="Proteomes" id="UP000224006">
    <property type="component" value="Chromosome V"/>
</dbReference>
<dbReference type="Gene3D" id="3.40.50.1760">
    <property type="entry name" value="Glutathione synthase, substrate-binding domain superfamily, eukaryotic"/>
    <property type="match status" value="1"/>
</dbReference>
<dbReference type="SUPFAM" id="SSF56059">
    <property type="entry name" value="Glutathione synthetase ATP-binding domain-like"/>
    <property type="match status" value="4"/>
</dbReference>
<dbReference type="KEGG" id="bbes:BESB_059790"/>
<evidence type="ECO:0000256" key="6">
    <source>
        <dbReference type="ARBA" id="ARBA00022684"/>
    </source>
</evidence>
<dbReference type="GO" id="GO:0005524">
    <property type="term" value="F:ATP binding"/>
    <property type="evidence" value="ECO:0007669"/>
    <property type="project" value="UniProtKB-KW"/>
</dbReference>
<dbReference type="SUPFAM" id="SSF52440">
    <property type="entry name" value="PreATP-grasp domain"/>
    <property type="match status" value="1"/>
</dbReference>
<keyword evidence="9" id="KW-0067">ATP-binding</keyword>
<feature type="region of interest" description="Disordered" evidence="11">
    <location>
        <begin position="797"/>
        <end position="854"/>
    </location>
</feature>
<evidence type="ECO:0000256" key="5">
    <source>
        <dbReference type="ARBA" id="ARBA00022598"/>
    </source>
</evidence>
<proteinExistence type="inferred from homology"/>
<dbReference type="Gene3D" id="1.10.1080.10">
    <property type="entry name" value="Glutathione Synthetase, Chain A, domain 3"/>
    <property type="match status" value="1"/>
</dbReference>
<comment type="pathway">
    <text evidence="2">Sulfur metabolism; glutathione biosynthesis; glutathione from L-cysteine and L-glutamate: step 2/2.</text>
</comment>
<comment type="cofactor">
    <cofactor evidence="1">
        <name>Mg(2+)</name>
        <dbReference type="ChEBI" id="CHEBI:18420"/>
    </cofactor>
</comment>
<dbReference type="InterPro" id="IPR016185">
    <property type="entry name" value="PreATP-grasp_dom_sf"/>
</dbReference>
<evidence type="ECO:0000256" key="7">
    <source>
        <dbReference type="ARBA" id="ARBA00022723"/>
    </source>
</evidence>
<dbReference type="PANTHER" id="PTHR11130">
    <property type="entry name" value="GLUTATHIONE SYNTHETASE"/>
    <property type="match status" value="1"/>
</dbReference>
<feature type="region of interest" description="Disordered" evidence="11">
    <location>
        <begin position="1"/>
        <end position="84"/>
    </location>
</feature>
<name>A0A2A9MI68_BESBE</name>
<keyword evidence="6" id="KW-0317">Glutathione biosynthesis</keyword>
<dbReference type="InterPro" id="IPR004887">
    <property type="entry name" value="GSH_synth_subst-bd"/>
</dbReference>
<dbReference type="GO" id="GO:0046872">
    <property type="term" value="F:metal ion binding"/>
    <property type="evidence" value="ECO:0007669"/>
    <property type="project" value="UniProtKB-KW"/>
</dbReference>
<comment type="similarity">
    <text evidence="3">Belongs to the eukaryotic GSH synthase family.</text>
</comment>
<evidence type="ECO:0000256" key="10">
    <source>
        <dbReference type="ARBA" id="ARBA00022842"/>
    </source>
</evidence>
<evidence type="ECO:0000256" key="3">
    <source>
        <dbReference type="ARBA" id="ARBA00010385"/>
    </source>
</evidence>
<dbReference type="GO" id="GO:0004363">
    <property type="term" value="F:glutathione synthase activity"/>
    <property type="evidence" value="ECO:0007669"/>
    <property type="project" value="UniProtKB-EC"/>
</dbReference>
<dbReference type="EMBL" id="NWUJ01000005">
    <property type="protein sequence ID" value="PFH35092.1"/>
    <property type="molecule type" value="Genomic_DNA"/>
</dbReference>
<dbReference type="VEuPathDB" id="ToxoDB:BESB_059790"/>
<dbReference type="Gene3D" id="3.30.470.20">
    <property type="entry name" value="ATP-grasp fold, B domain"/>
    <property type="match status" value="2"/>
</dbReference>
<dbReference type="STRING" id="94643.A0A2A9MI68"/>
<feature type="region of interest" description="Disordered" evidence="11">
    <location>
        <begin position="420"/>
        <end position="441"/>
    </location>
</feature>
<keyword evidence="14" id="KW-1185">Reference proteome</keyword>
<dbReference type="Pfam" id="PF03917">
    <property type="entry name" value="GSH_synth_ATP"/>
    <property type="match status" value="4"/>
</dbReference>
<accession>A0A2A9MI68</accession>
<evidence type="ECO:0000256" key="11">
    <source>
        <dbReference type="SAM" id="MobiDB-lite"/>
    </source>
</evidence>
<dbReference type="InterPro" id="IPR014709">
    <property type="entry name" value="Glutathione_synthase_C_euk"/>
</dbReference>
<feature type="region of interest" description="Disordered" evidence="11">
    <location>
        <begin position="345"/>
        <end position="406"/>
    </location>
</feature>
<reference evidence="13 14" key="1">
    <citation type="submission" date="2017-09" db="EMBL/GenBank/DDBJ databases">
        <title>Genome sequencing of Besnoitia besnoiti strain Bb-Ger1.</title>
        <authorList>
            <person name="Schares G."/>
            <person name="Venepally P."/>
            <person name="Lorenzi H.A."/>
        </authorList>
    </citation>
    <scope>NUCLEOTIDE SEQUENCE [LARGE SCALE GENOMIC DNA]</scope>
    <source>
        <strain evidence="13 14">Bb-Ger1</strain>
    </source>
</reference>
<feature type="compositionally biased region" description="Basic and acidic residues" evidence="11">
    <location>
        <begin position="49"/>
        <end position="75"/>
    </location>
</feature>
<feature type="compositionally biased region" description="Basic and acidic residues" evidence="11">
    <location>
        <begin position="388"/>
        <end position="406"/>
    </location>
</feature>
<keyword evidence="5" id="KW-0436">Ligase</keyword>
<evidence type="ECO:0000256" key="1">
    <source>
        <dbReference type="ARBA" id="ARBA00001946"/>
    </source>
</evidence>
<sequence>MEEPCEHNALPGTKECAEGRPHGEIGPAVGSSEMTKRRNIPHIHQADAGAERDDIQRPRLRTGRGEASRVMRGDDEGAGSDAAETCENARHAEDVLRTLASIYVESARSADTQIFCNNGAYLASLPAGSCGSAHESKAEEAEAERTEGNRAERFRGAPTGGESGCENDDCPPDQVTCLLDLASGWAYGHGLLMFSPSLRSGASPARAAAALAARPALTQAPAGVADDAGEIAYVPSPCSPHCAPFTLLPSPFPLSLCDRARRLAQPFNRLVDRLTCSPRLLLHLLADTIQVDDFTRRLSEIAYRVYVAPARLHDRAARAAAEASSSDARVRGKDGRLCTSLREAHALRGEEGPAAGTCTQTASGGGREDATRQRHSQASAGFGDALEGTERRRGEGDGEEPRRDIAADIRLHIVRSDYMLDRGTDAPGGDTQDPGGGAAEDDGVSITCLNNDRDGAAVQRVCECSYPGGDSGAVGAKGEGGKDAGCARVGATQTAGLLACGGDGGGRAGDNACGVGAGVAPADAIVANEGEAAVGMPGDERAPQRLERPKRTRLAIKQVELNTIAASFGGLATRVSSLHRLTLLAAAALPSYSSPALPSLQGLPARVGEAHARRRCVEKLCPRNWPLEEIAAALATAHYAYVERVTAVEAHDSSAERTSNATSNSYAGDAAAAARVARCAQAGPCACAAGLASSLPPIFLLCVTLEEESNQVDQRLLQTELMSRHGAYMRLISVSELVRLWKRGDLVIAAPAREGDDEDGGGSRDEFTARAAELIGFVSFSNEPDTPAGRLLLLREARGGRPRQRRSSSTHQYSPAQPEAPSAEDSGSRSDATNCDEHEDAGRCQPNFIGVDQDERSVNRGRDEACRHPAAQTEAAVRCSRGNVPGAMCEKEVCAEISVVYYRSMYGPSHYSEDVWKLREFLESSDAVKVPTVLGQLAGAKRTQQLFSDQDKPLHLFPSSLLPAGGRGATRDGPCRACTAARRDADELRLACRAGAPCDCQASRGRSSHTAKGGSQGRACEGEAADPSGDGDVWLLRYLVPDDEVRSDMQRVFQLQVDPSEGLASASARPPSRVISRSASACEADSVELAAPAPPSAEPDCSAPSVARRRRLVLARSAVAAALTAEGRERFLLKPQREGGGNNVHGAAMQTLLRRARKEELKHFVLMRKMEPPALPVLFVRADPGEAAGPRRDADAPRGMAVVHGRRPGDAEGRIVCTFEDGVQELGLFGVMVATGSSPVEDPQREELRQLPSRDGVRFSTNEGADAACPAAELSGAHGGVHTASAVPPRAEGPAPAACCRPSPGAYVELKNAFAGWMLRTKSRRSEEGGVAAGFGALDSPLLLSHALYAKATNEPQTM</sequence>
<organism evidence="13 14">
    <name type="scientific">Besnoitia besnoiti</name>
    <name type="common">Apicomplexan protozoan</name>
    <dbReference type="NCBI Taxonomy" id="94643"/>
    <lineage>
        <taxon>Eukaryota</taxon>
        <taxon>Sar</taxon>
        <taxon>Alveolata</taxon>
        <taxon>Apicomplexa</taxon>
        <taxon>Conoidasida</taxon>
        <taxon>Coccidia</taxon>
        <taxon>Eucoccidiorida</taxon>
        <taxon>Eimeriorina</taxon>
        <taxon>Sarcocystidae</taxon>
        <taxon>Besnoitia</taxon>
    </lineage>
</organism>
<keyword evidence="8" id="KW-0547">Nucleotide-binding</keyword>
<evidence type="ECO:0000313" key="14">
    <source>
        <dbReference type="Proteomes" id="UP000224006"/>
    </source>
</evidence>
<feature type="region of interest" description="Disordered" evidence="11">
    <location>
        <begin position="131"/>
        <end position="167"/>
    </location>
</feature>
<dbReference type="EC" id="6.3.2.3" evidence="4"/>
<dbReference type="PANTHER" id="PTHR11130:SF0">
    <property type="entry name" value="GLUTATHIONE SYNTHETASE"/>
    <property type="match status" value="1"/>
</dbReference>
<dbReference type="GO" id="GO:0043295">
    <property type="term" value="F:glutathione binding"/>
    <property type="evidence" value="ECO:0007669"/>
    <property type="project" value="TreeGrafter"/>
</dbReference>
<dbReference type="UniPathway" id="UPA00142">
    <property type="reaction ID" value="UER00210"/>
</dbReference>
<feature type="domain" description="Glutathione synthase substrate-binding" evidence="12">
    <location>
        <begin position="888"/>
        <end position="938"/>
    </location>
</feature>
<evidence type="ECO:0000256" key="8">
    <source>
        <dbReference type="ARBA" id="ARBA00022741"/>
    </source>
</evidence>